<comment type="caution">
    <text evidence="2">The sequence shown here is derived from an EMBL/GenBank/DDBJ whole genome shotgun (WGS) entry which is preliminary data.</text>
</comment>
<evidence type="ECO:0000313" key="3">
    <source>
        <dbReference type="Proteomes" id="UP001234178"/>
    </source>
</evidence>
<evidence type="ECO:0000256" key="1">
    <source>
        <dbReference type="SAM" id="MobiDB-lite"/>
    </source>
</evidence>
<dbReference type="EMBL" id="JAOYFB010000002">
    <property type="protein sequence ID" value="KAK4007252.1"/>
    <property type="molecule type" value="Genomic_DNA"/>
</dbReference>
<sequence length="110" mass="12129">MNRQKKTKETPSGGAATAEHTGEALAADMVHKLAELSEEDLECTVTVSMAGSDRYPWEIYAVNAGCTGAAAVIIWTSRKRCVLWIHGLEARLNALEARFQLHEQEMEQVV</sequence>
<protein>
    <submittedName>
        <fullName evidence="2">Uncharacterized protein</fullName>
    </submittedName>
</protein>
<name>A0ABQ9Z2X3_9CRUS</name>
<dbReference type="Proteomes" id="UP001234178">
    <property type="component" value="Unassembled WGS sequence"/>
</dbReference>
<reference evidence="2 3" key="1">
    <citation type="journal article" date="2023" name="Nucleic Acids Res.">
        <title>The hologenome of Daphnia magna reveals possible DNA methylation and microbiome-mediated evolution of the host genome.</title>
        <authorList>
            <person name="Chaturvedi A."/>
            <person name="Li X."/>
            <person name="Dhandapani V."/>
            <person name="Marshall H."/>
            <person name="Kissane S."/>
            <person name="Cuenca-Cambronero M."/>
            <person name="Asole G."/>
            <person name="Calvet F."/>
            <person name="Ruiz-Romero M."/>
            <person name="Marangio P."/>
            <person name="Guigo R."/>
            <person name="Rago D."/>
            <person name="Mirbahai L."/>
            <person name="Eastwood N."/>
            <person name="Colbourne J.K."/>
            <person name="Zhou J."/>
            <person name="Mallon E."/>
            <person name="Orsini L."/>
        </authorList>
    </citation>
    <scope>NUCLEOTIDE SEQUENCE [LARGE SCALE GENOMIC DNA]</scope>
    <source>
        <strain evidence="2">LRV0_1</strain>
    </source>
</reference>
<proteinExistence type="predicted"/>
<evidence type="ECO:0000313" key="2">
    <source>
        <dbReference type="EMBL" id="KAK4007252.1"/>
    </source>
</evidence>
<organism evidence="2 3">
    <name type="scientific">Daphnia magna</name>
    <dbReference type="NCBI Taxonomy" id="35525"/>
    <lineage>
        <taxon>Eukaryota</taxon>
        <taxon>Metazoa</taxon>
        <taxon>Ecdysozoa</taxon>
        <taxon>Arthropoda</taxon>
        <taxon>Crustacea</taxon>
        <taxon>Branchiopoda</taxon>
        <taxon>Diplostraca</taxon>
        <taxon>Cladocera</taxon>
        <taxon>Anomopoda</taxon>
        <taxon>Daphniidae</taxon>
        <taxon>Daphnia</taxon>
    </lineage>
</organism>
<keyword evidence="3" id="KW-1185">Reference proteome</keyword>
<feature type="region of interest" description="Disordered" evidence="1">
    <location>
        <begin position="1"/>
        <end position="20"/>
    </location>
</feature>
<gene>
    <name evidence="2" type="ORF">OUZ56_012413</name>
</gene>
<accession>A0ABQ9Z2X3</accession>